<dbReference type="SMART" id="SM00388">
    <property type="entry name" value="HisKA"/>
    <property type="match status" value="1"/>
</dbReference>
<keyword evidence="7" id="KW-0597">Phosphoprotein</keyword>
<sequence>MNLKSFNLKRFNLKTLQPQSLNLKTLPIWRDLVKDLRLCLVVLLVAAVIGLLTRALWPCLVIALVLFIGLQFRAFYQIYYWIRFQPEQNPPELSGVLGEILYLLYRYQRQEKQAKTELINTIARAQTSISALQDAVVLIDSKQHLEWWNPAAEQVLGLKAVDVQRPVLNIIRHPEFAHYFENLHDYPNGIKLDSWVKPQHFIQCEVTPFGDHEFLLLAYDITHLHRLEQMRKDFVANVSHELRTPLTVISGYLEMLGEQQDVSSRWQRAFKQMQQQTRRMNALVNDLLLLSRLENEELINKDQVIHMASLLNELFDDAQAYNSDYGHTLNLHIESHCNLLGSKLEIASAFSNLITNAIKYTPKGGVIHIGWSSDQEQGYFYVEDNGIGIEAYHIPRLTERFYRVDSARSRDSGGTGLGLAIVKHVLAQHEGYLDIQSSIGQGTTFKAIFAQSRLVE</sequence>
<evidence type="ECO:0000256" key="4">
    <source>
        <dbReference type="ARBA" id="ARBA00019665"/>
    </source>
</evidence>
<dbReference type="FunFam" id="3.30.565.10:FF:000006">
    <property type="entry name" value="Sensor histidine kinase WalK"/>
    <property type="match status" value="1"/>
</dbReference>
<dbReference type="Gene3D" id="3.30.450.20">
    <property type="entry name" value="PAS domain"/>
    <property type="match status" value="1"/>
</dbReference>
<dbReference type="SUPFAM" id="SSF55874">
    <property type="entry name" value="ATPase domain of HSP90 chaperone/DNA topoisomerase II/histidine kinase"/>
    <property type="match status" value="1"/>
</dbReference>
<dbReference type="CDD" id="cd00082">
    <property type="entry name" value="HisKA"/>
    <property type="match status" value="1"/>
</dbReference>
<dbReference type="NCBIfam" id="TIGR02966">
    <property type="entry name" value="phoR_proteo"/>
    <property type="match status" value="1"/>
</dbReference>
<dbReference type="PRINTS" id="PR00344">
    <property type="entry name" value="BCTRLSENSOR"/>
</dbReference>
<dbReference type="PANTHER" id="PTHR45453:SF1">
    <property type="entry name" value="PHOSPHATE REGULON SENSOR PROTEIN PHOR"/>
    <property type="match status" value="1"/>
</dbReference>
<comment type="subcellular location">
    <subcellularLocation>
        <location evidence="2">Cell membrane</location>
    </subcellularLocation>
</comment>
<gene>
    <name evidence="21" type="ORF">BKE30_13170</name>
</gene>
<protein>
    <recommendedName>
        <fullName evidence="4">Phosphate regulon sensor protein PhoR</fullName>
        <ecNumber evidence="3">2.7.13.3</ecNumber>
    </recommendedName>
</protein>
<dbReference type="Gene3D" id="3.30.565.10">
    <property type="entry name" value="Histidine kinase-like ATPase, C-terminal domain"/>
    <property type="match status" value="1"/>
</dbReference>
<dbReference type="GO" id="GO:0004721">
    <property type="term" value="F:phosphoprotein phosphatase activity"/>
    <property type="evidence" value="ECO:0007669"/>
    <property type="project" value="InterPro"/>
</dbReference>
<evidence type="ECO:0000256" key="1">
    <source>
        <dbReference type="ARBA" id="ARBA00000085"/>
    </source>
</evidence>
<proteinExistence type="predicted"/>
<dbReference type="InterPro" id="IPR014310">
    <property type="entry name" value="Sig_transdc_His_kinase_PhoR"/>
</dbReference>
<dbReference type="GO" id="GO:0006817">
    <property type="term" value="P:phosphate ion transport"/>
    <property type="evidence" value="ECO:0007669"/>
    <property type="project" value="UniProtKB-KW"/>
</dbReference>
<dbReference type="EC" id="2.7.13.3" evidence="3"/>
<dbReference type="GO" id="GO:0005524">
    <property type="term" value="F:ATP binding"/>
    <property type="evidence" value="ECO:0007669"/>
    <property type="project" value="UniProtKB-KW"/>
</dbReference>
<dbReference type="GO" id="GO:0005886">
    <property type="term" value="C:plasma membrane"/>
    <property type="evidence" value="ECO:0007669"/>
    <property type="project" value="UniProtKB-SubCell"/>
</dbReference>
<evidence type="ECO:0000259" key="20">
    <source>
        <dbReference type="PROSITE" id="PS50112"/>
    </source>
</evidence>
<dbReference type="STRING" id="1907941.BKE30_13170"/>
<dbReference type="EMBL" id="MLCN01000037">
    <property type="protein sequence ID" value="ONG38139.1"/>
    <property type="molecule type" value="Genomic_DNA"/>
</dbReference>
<keyword evidence="6" id="KW-1003">Cell membrane</keyword>
<dbReference type="PANTHER" id="PTHR45453">
    <property type="entry name" value="PHOSPHATE REGULON SENSOR PROTEIN PHOR"/>
    <property type="match status" value="1"/>
</dbReference>
<dbReference type="InterPro" id="IPR035965">
    <property type="entry name" value="PAS-like_dom_sf"/>
</dbReference>
<evidence type="ECO:0000256" key="2">
    <source>
        <dbReference type="ARBA" id="ARBA00004236"/>
    </source>
</evidence>
<dbReference type="Pfam" id="PF11808">
    <property type="entry name" value="PhoR"/>
    <property type="match status" value="1"/>
</dbReference>
<dbReference type="Proteomes" id="UP000192132">
    <property type="component" value="Unassembled WGS sequence"/>
</dbReference>
<dbReference type="InterPro" id="IPR036097">
    <property type="entry name" value="HisK_dim/P_sf"/>
</dbReference>
<dbReference type="InterPro" id="IPR000014">
    <property type="entry name" value="PAS"/>
</dbReference>
<evidence type="ECO:0000256" key="11">
    <source>
        <dbReference type="ARBA" id="ARBA00022741"/>
    </source>
</evidence>
<evidence type="ECO:0000313" key="22">
    <source>
        <dbReference type="Proteomes" id="UP000192132"/>
    </source>
</evidence>
<keyword evidence="13" id="KW-0067">ATP-binding</keyword>
<feature type="domain" description="Histidine kinase" evidence="19">
    <location>
        <begin position="237"/>
        <end position="453"/>
    </location>
</feature>
<dbReference type="RefSeq" id="WP_076879058.1">
    <property type="nucleotide sequence ID" value="NZ_MLCN01000037.1"/>
</dbReference>
<dbReference type="GO" id="GO:0000155">
    <property type="term" value="F:phosphorelay sensor kinase activity"/>
    <property type="evidence" value="ECO:0007669"/>
    <property type="project" value="InterPro"/>
</dbReference>
<dbReference type="Gene3D" id="1.10.287.130">
    <property type="match status" value="1"/>
</dbReference>
<evidence type="ECO:0000256" key="5">
    <source>
        <dbReference type="ARBA" id="ARBA00022448"/>
    </source>
</evidence>
<dbReference type="PROSITE" id="PS50112">
    <property type="entry name" value="PAS"/>
    <property type="match status" value="1"/>
</dbReference>
<keyword evidence="8" id="KW-0592">Phosphate transport</keyword>
<organism evidence="21 22">
    <name type="scientific">Alkanindiges hydrocarboniclasticus</name>
    <dbReference type="NCBI Taxonomy" id="1907941"/>
    <lineage>
        <taxon>Bacteria</taxon>
        <taxon>Pseudomonadati</taxon>
        <taxon>Pseudomonadota</taxon>
        <taxon>Gammaproteobacteria</taxon>
        <taxon>Moraxellales</taxon>
        <taxon>Moraxellaceae</taxon>
        <taxon>Alkanindiges</taxon>
    </lineage>
</organism>
<dbReference type="FunFam" id="1.10.287.130:FF:000001">
    <property type="entry name" value="Two-component sensor histidine kinase"/>
    <property type="match status" value="1"/>
</dbReference>
<dbReference type="SMART" id="SM00091">
    <property type="entry name" value="PAS"/>
    <property type="match status" value="1"/>
</dbReference>
<evidence type="ECO:0000256" key="18">
    <source>
        <dbReference type="SAM" id="Phobius"/>
    </source>
</evidence>
<feature type="domain" description="PAS" evidence="20">
    <location>
        <begin position="121"/>
        <end position="163"/>
    </location>
</feature>
<evidence type="ECO:0000256" key="14">
    <source>
        <dbReference type="ARBA" id="ARBA00022989"/>
    </source>
</evidence>
<keyword evidence="5" id="KW-0813">Transport</keyword>
<dbReference type="SUPFAM" id="SSF47384">
    <property type="entry name" value="Homodimeric domain of signal transducing histidine kinase"/>
    <property type="match status" value="1"/>
</dbReference>
<dbReference type="Pfam" id="PF00512">
    <property type="entry name" value="HisKA"/>
    <property type="match status" value="1"/>
</dbReference>
<evidence type="ECO:0000256" key="10">
    <source>
        <dbReference type="ARBA" id="ARBA00022692"/>
    </source>
</evidence>
<dbReference type="InterPro" id="IPR003661">
    <property type="entry name" value="HisK_dim/P_dom"/>
</dbReference>
<accession>A0A1S8CT18</accession>
<evidence type="ECO:0000256" key="13">
    <source>
        <dbReference type="ARBA" id="ARBA00022840"/>
    </source>
</evidence>
<evidence type="ECO:0000256" key="8">
    <source>
        <dbReference type="ARBA" id="ARBA00022592"/>
    </source>
</evidence>
<feature type="transmembrane region" description="Helical" evidence="18">
    <location>
        <begin position="38"/>
        <end position="57"/>
    </location>
</feature>
<evidence type="ECO:0000256" key="7">
    <source>
        <dbReference type="ARBA" id="ARBA00022553"/>
    </source>
</evidence>
<dbReference type="InterPro" id="IPR050351">
    <property type="entry name" value="BphY/WalK/GraS-like"/>
</dbReference>
<dbReference type="InterPro" id="IPR036890">
    <property type="entry name" value="HATPase_C_sf"/>
</dbReference>
<keyword evidence="22" id="KW-1185">Reference proteome</keyword>
<comment type="caution">
    <text evidence="21">The sequence shown here is derived from an EMBL/GenBank/DDBJ whole genome shotgun (WGS) entry which is preliminary data.</text>
</comment>
<dbReference type="OrthoDB" id="9813151at2"/>
<evidence type="ECO:0000259" key="19">
    <source>
        <dbReference type="PROSITE" id="PS50109"/>
    </source>
</evidence>
<dbReference type="SMART" id="SM00387">
    <property type="entry name" value="HATPase_c"/>
    <property type="match status" value="1"/>
</dbReference>
<evidence type="ECO:0000256" key="12">
    <source>
        <dbReference type="ARBA" id="ARBA00022777"/>
    </source>
</evidence>
<dbReference type="InterPro" id="IPR021766">
    <property type="entry name" value="PhoR_N"/>
</dbReference>
<dbReference type="AlphaFoldDB" id="A0A1S8CT18"/>
<name>A0A1S8CT18_9GAMM</name>
<comment type="catalytic activity">
    <reaction evidence="1">
        <text>ATP + protein L-histidine = ADP + protein N-phospho-L-histidine.</text>
        <dbReference type="EC" id="2.7.13.3"/>
    </reaction>
</comment>
<keyword evidence="10 18" id="KW-0812">Transmembrane</keyword>
<dbReference type="GO" id="GO:0016036">
    <property type="term" value="P:cellular response to phosphate starvation"/>
    <property type="evidence" value="ECO:0007669"/>
    <property type="project" value="TreeGrafter"/>
</dbReference>
<dbReference type="InterPro" id="IPR003594">
    <property type="entry name" value="HATPase_dom"/>
</dbReference>
<dbReference type="SUPFAM" id="SSF55785">
    <property type="entry name" value="PYP-like sensor domain (PAS domain)"/>
    <property type="match status" value="1"/>
</dbReference>
<keyword evidence="12 21" id="KW-0418">Kinase</keyword>
<reference evidence="21 22" key="1">
    <citation type="submission" date="2016-10" db="EMBL/GenBank/DDBJ databases">
        <title>Draft Genome sequence of Alkanindiges sp. strain H1.</title>
        <authorList>
            <person name="Subhash Y."/>
            <person name="Lee S."/>
        </authorList>
    </citation>
    <scope>NUCLEOTIDE SEQUENCE [LARGE SCALE GENOMIC DNA]</scope>
    <source>
        <strain evidence="21 22">H1</strain>
    </source>
</reference>
<keyword evidence="9" id="KW-0808">Transferase</keyword>
<evidence type="ECO:0000256" key="15">
    <source>
        <dbReference type="ARBA" id="ARBA00023012"/>
    </source>
</evidence>
<evidence type="ECO:0000256" key="17">
    <source>
        <dbReference type="ARBA" id="ARBA00025207"/>
    </source>
</evidence>
<keyword evidence="14 18" id="KW-1133">Transmembrane helix</keyword>
<dbReference type="Pfam" id="PF13188">
    <property type="entry name" value="PAS_8"/>
    <property type="match status" value="1"/>
</dbReference>
<dbReference type="PROSITE" id="PS50109">
    <property type="entry name" value="HIS_KIN"/>
    <property type="match status" value="1"/>
</dbReference>
<evidence type="ECO:0000256" key="16">
    <source>
        <dbReference type="ARBA" id="ARBA00023136"/>
    </source>
</evidence>
<evidence type="ECO:0000256" key="9">
    <source>
        <dbReference type="ARBA" id="ARBA00022679"/>
    </source>
</evidence>
<comment type="function">
    <text evidence="17">Member of the two-component regulatory system PhoR/PhoB involved in the phosphate regulon genes expression. PhoR may function as a membrane-associated protein kinase that phosphorylates PhoB in response to environmental signals.</text>
</comment>
<keyword evidence="16 18" id="KW-0472">Membrane</keyword>
<evidence type="ECO:0000256" key="3">
    <source>
        <dbReference type="ARBA" id="ARBA00012438"/>
    </source>
</evidence>
<evidence type="ECO:0000313" key="21">
    <source>
        <dbReference type="EMBL" id="ONG38139.1"/>
    </source>
</evidence>
<dbReference type="InterPro" id="IPR004358">
    <property type="entry name" value="Sig_transdc_His_kin-like_C"/>
</dbReference>
<keyword evidence="11" id="KW-0547">Nucleotide-binding</keyword>
<dbReference type="InterPro" id="IPR005467">
    <property type="entry name" value="His_kinase_dom"/>
</dbReference>
<keyword evidence="15" id="KW-0902">Two-component regulatory system</keyword>
<dbReference type="Pfam" id="PF02518">
    <property type="entry name" value="HATPase_c"/>
    <property type="match status" value="1"/>
</dbReference>
<evidence type="ECO:0000256" key="6">
    <source>
        <dbReference type="ARBA" id="ARBA00022475"/>
    </source>
</evidence>